<dbReference type="Proteomes" id="UP001055072">
    <property type="component" value="Unassembled WGS sequence"/>
</dbReference>
<keyword evidence="2" id="KW-1185">Reference proteome</keyword>
<sequence>MDGEDDFVKIWGKFLFLKQASSYATASSMALIVWEYIATFGQEIELVWCSRWSLSKAVYLLNRYITLLMALLYLISESSPTR</sequence>
<organism evidence="1 2">
    <name type="scientific">Irpex rosettiformis</name>
    <dbReference type="NCBI Taxonomy" id="378272"/>
    <lineage>
        <taxon>Eukaryota</taxon>
        <taxon>Fungi</taxon>
        <taxon>Dikarya</taxon>
        <taxon>Basidiomycota</taxon>
        <taxon>Agaricomycotina</taxon>
        <taxon>Agaricomycetes</taxon>
        <taxon>Polyporales</taxon>
        <taxon>Irpicaceae</taxon>
        <taxon>Irpex</taxon>
    </lineage>
</organism>
<accession>A0ACB8U6W0</accession>
<dbReference type="EMBL" id="MU274909">
    <property type="protein sequence ID" value="KAI0090000.1"/>
    <property type="molecule type" value="Genomic_DNA"/>
</dbReference>
<evidence type="ECO:0000313" key="2">
    <source>
        <dbReference type="Proteomes" id="UP001055072"/>
    </source>
</evidence>
<proteinExistence type="predicted"/>
<reference evidence="1" key="1">
    <citation type="journal article" date="2021" name="Environ. Microbiol.">
        <title>Gene family expansions and transcriptome signatures uncover fungal adaptations to wood decay.</title>
        <authorList>
            <person name="Hage H."/>
            <person name="Miyauchi S."/>
            <person name="Viragh M."/>
            <person name="Drula E."/>
            <person name="Min B."/>
            <person name="Chaduli D."/>
            <person name="Navarro D."/>
            <person name="Favel A."/>
            <person name="Norest M."/>
            <person name="Lesage-Meessen L."/>
            <person name="Balint B."/>
            <person name="Merenyi Z."/>
            <person name="de Eugenio L."/>
            <person name="Morin E."/>
            <person name="Martinez A.T."/>
            <person name="Baldrian P."/>
            <person name="Stursova M."/>
            <person name="Martinez M.J."/>
            <person name="Novotny C."/>
            <person name="Magnuson J.K."/>
            <person name="Spatafora J.W."/>
            <person name="Maurice S."/>
            <person name="Pangilinan J."/>
            <person name="Andreopoulos W."/>
            <person name="LaButti K."/>
            <person name="Hundley H."/>
            <person name="Na H."/>
            <person name="Kuo A."/>
            <person name="Barry K."/>
            <person name="Lipzen A."/>
            <person name="Henrissat B."/>
            <person name="Riley R."/>
            <person name="Ahrendt S."/>
            <person name="Nagy L.G."/>
            <person name="Grigoriev I.V."/>
            <person name="Martin F."/>
            <person name="Rosso M.N."/>
        </authorList>
    </citation>
    <scope>NUCLEOTIDE SEQUENCE</scope>
    <source>
        <strain evidence="1">CBS 384.51</strain>
    </source>
</reference>
<protein>
    <submittedName>
        <fullName evidence="1">Uncharacterized protein</fullName>
    </submittedName>
</protein>
<gene>
    <name evidence="1" type="ORF">BDY19DRAFT_96547</name>
</gene>
<evidence type="ECO:0000313" key="1">
    <source>
        <dbReference type="EMBL" id="KAI0090000.1"/>
    </source>
</evidence>
<name>A0ACB8U6W0_9APHY</name>
<comment type="caution">
    <text evidence="1">The sequence shown here is derived from an EMBL/GenBank/DDBJ whole genome shotgun (WGS) entry which is preliminary data.</text>
</comment>